<protein>
    <recommendedName>
        <fullName evidence="4">Zinc-ribbon domain-containing protein</fullName>
    </recommendedName>
</protein>
<keyword evidence="1" id="KW-1133">Transmembrane helix</keyword>
<gene>
    <name evidence="2" type="ORF">SAMN05421659_108126</name>
</gene>
<organism evidence="2 3">
    <name type="scientific">[Clostridium] fimetarium</name>
    <dbReference type="NCBI Taxonomy" id="99656"/>
    <lineage>
        <taxon>Bacteria</taxon>
        <taxon>Bacillati</taxon>
        <taxon>Bacillota</taxon>
        <taxon>Clostridia</taxon>
        <taxon>Lachnospirales</taxon>
        <taxon>Lachnospiraceae</taxon>
    </lineage>
</organism>
<name>A0A1I0QLD5_9FIRM</name>
<evidence type="ECO:0000313" key="2">
    <source>
        <dbReference type="EMBL" id="SEW28046.1"/>
    </source>
</evidence>
<evidence type="ECO:0000256" key="1">
    <source>
        <dbReference type="SAM" id="Phobius"/>
    </source>
</evidence>
<proteinExistence type="predicted"/>
<evidence type="ECO:0008006" key="4">
    <source>
        <dbReference type="Google" id="ProtNLM"/>
    </source>
</evidence>
<keyword evidence="1" id="KW-0812">Transmembrane</keyword>
<reference evidence="2 3" key="1">
    <citation type="submission" date="2016-10" db="EMBL/GenBank/DDBJ databases">
        <authorList>
            <person name="de Groot N.N."/>
        </authorList>
    </citation>
    <scope>NUCLEOTIDE SEQUENCE [LARGE SCALE GENOMIC DNA]</scope>
    <source>
        <strain evidence="2 3">DSM 9179</strain>
    </source>
</reference>
<evidence type="ECO:0000313" key="3">
    <source>
        <dbReference type="Proteomes" id="UP000199701"/>
    </source>
</evidence>
<sequence length="160" mass="17993">MALIKCPKCESEISDTEKICPNCKIVLRENSKRPIIFLFVGISIFIIVLLSVAFYMSDTKSMPTDMDTDTYNLGVSALSITDDFIDTKITLSEAQTKLESITSSLDQLYVTNKNKVTLSVKEDVTSISTIMQSSSTYKYTSSTVTEKRNLLAREIYKDLR</sequence>
<dbReference type="RefSeq" id="WP_092454126.1">
    <property type="nucleotide sequence ID" value="NZ_FOJI01000008.1"/>
</dbReference>
<dbReference type="Proteomes" id="UP000199701">
    <property type="component" value="Unassembled WGS sequence"/>
</dbReference>
<accession>A0A1I0QLD5</accession>
<dbReference type="AlphaFoldDB" id="A0A1I0QLD5"/>
<dbReference type="OrthoDB" id="3239970at2"/>
<keyword evidence="1" id="KW-0472">Membrane</keyword>
<feature type="transmembrane region" description="Helical" evidence="1">
    <location>
        <begin position="35"/>
        <end position="56"/>
    </location>
</feature>
<dbReference type="EMBL" id="FOJI01000008">
    <property type="protein sequence ID" value="SEW28046.1"/>
    <property type="molecule type" value="Genomic_DNA"/>
</dbReference>
<keyword evidence="3" id="KW-1185">Reference proteome</keyword>